<dbReference type="InterPro" id="IPR037185">
    <property type="entry name" value="EmrE-like"/>
</dbReference>
<proteinExistence type="predicted"/>
<feature type="transmembrane region" description="Helical" evidence="6">
    <location>
        <begin position="104"/>
        <end position="123"/>
    </location>
</feature>
<name>A0A6G1GZY4_9PEZI</name>
<dbReference type="GO" id="GO:0015095">
    <property type="term" value="F:magnesium ion transmembrane transporter activity"/>
    <property type="evidence" value="ECO:0007669"/>
    <property type="project" value="InterPro"/>
</dbReference>
<dbReference type="OrthoDB" id="6428174at2759"/>
<keyword evidence="3 6" id="KW-1133">Transmembrane helix</keyword>
<feature type="transmembrane region" description="Helical" evidence="6">
    <location>
        <begin position="135"/>
        <end position="160"/>
    </location>
</feature>
<gene>
    <name evidence="7" type="ORF">K402DRAFT_332628</name>
</gene>
<organism evidence="7 8">
    <name type="scientific">Aulographum hederae CBS 113979</name>
    <dbReference type="NCBI Taxonomy" id="1176131"/>
    <lineage>
        <taxon>Eukaryota</taxon>
        <taxon>Fungi</taxon>
        <taxon>Dikarya</taxon>
        <taxon>Ascomycota</taxon>
        <taxon>Pezizomycotina</taxon>
        <taxon>Dothideomycetes</taxon>
        <taxon>Pleosporomycetidae</taxon>
        <taxon>Aulographales</taxon>
        <taxon>Aulographaceae</taxon>
    </lineage>
</organism>
<dbReference type="PANTHER" id="PTHR12570">
    <property type="match status" value="1"/>
</dbReference>
<dbReference type="PANTHER" id="PTHR12570:SF85">
    <property type="entry name" value="DUF803 DOMAIN MEMBRANE PROTEIN (AFU_ORTHOLOGUE AFUA_1G15880)"/>
    <property type="match status" value="1"/>
</dbReference>
<keyword evidence="2 6" id="KW-0812">Transmembrane</keyword>
<dbReference type="EMBL" id="ML977157">
    <property type="protein sequence ID" value="KAF1986374.1"/>
    <property type="molecule type" value="Genomic_DNA"/>
</dbReference>
<sequence>MVDDKYVGLVLAILSTLAIGTSFVITKKGLNDASERHGFEGDGFSYLRSPLWWAGIVTMVLGEVANFAAYAFAPAILVTPLGALSVLIGAVLGAYFLKENLGTLGKIGCATCLIGSVIIVLHAPPDQPVETIEEIMHYAVQPVFLLYCFIVCVFAIVMIYRVAPVYGRRNPLIYISICSTVGSVSIMAVKAFGIALKLTINGSNQFTHPSTYAFAIVVVVCILTQMNYFNKALSQFSTNIVNPLYYVTFTTATLLASFILFRGFNTADAVNTISLLCGFLVIFTGVYLLNLSREDPEGIKLGRTAPASSIFDDAAPTDGIAGFTTRRSMQARRSSVEAEMNRRFGSRTHSRNTSLGSLNGDLRAAEGVGLIRSFDVEAQHGHGAANGSGTPHSASREAFGLAELDEEDEEEGKRLSFEDAEGRRRVEGTPLGRLSGSGRARRVERESWRVQGKGGS</sequence>
<protein>
    <submittedName>
        <fullName evidence="7">DUF803-domain-containing protein</fullName>
    </submittedName>
</protein>
<feature type="region of interest" description="Disordered" evidence="5">
    <location>
        <begin position="338"/>
        <end position="358"/>
    </location>
</feature>
<evidence type="ECO:0000256" key="6">
    <source>
        <dbReference type="SAM" id="Phobius"/>
    </source>
</evidence>
<feature type="transmembrane region" description="Helical" evidence="6">
    <location>
        <begin position="241"/>
        <end position="261"/>
    </location>
</feature>
<evidence type="ECO:0000256" key="5">
    <source>
        <dbReference type="SAM" id="MobiDB-lite"/>
    </source>
</evidence>
<feature type="region of interest" description="Disordered" evidence="5">
    <location>
        <begin position="403"/>
        <end position="456"/>
    </location>
</feature>
<feature type="transmembrane region" description="Helical" evidence="6">
    <location>
        <begin position="172"/>
        <end position="192"/>
    </location>
</feature>
<comment type="subcellular location">
    <subcellularLocation>
        <location evidence="1">Membrane</location>
        <topology evidence="1">Multi-pass membrane protein</topology>
    </subcellularLocation>
</comment>
<feature type="transmembrane region" description="Helical" evidence="6">
    <location>
        <begin position="6"/>
        <end position="26"/>
    </location>
</feature>
<keyword evidence="8" id="KW-1185">Reference proteome</keyword>
<keyword evidence="4 6" id="KW-0472">Membrane</keyword>
<feature type="transmembrane region" description="Helical" evidence="6">
    <location>
        <begin position="78"/>
        <end position="97"/>
    </location>
</feature>
<evidence type="ECO:0000313" key="7">
    <source>
        <dbReference type="EMBL" id="KAF1986374.1"/>
    </source>
</evidence>
<evidence type="ECO:0000256" key="2">
    <source>
        <dbReference type="ARBA" id="ARBA00022692"/>
    </source>
</evidence>
<dbReference type="InterPro" id="IPR008521">
    <property type="entry name" value="Mg_trans_NIPA"/>
</dbReference>
<dbReference type="AlphaFoldDB" id="A0A6G1GZY4"/>
<evidence type="ECO:0000256" key="1">
    <source>
        <dbReference type="ARBA" id="ARBA00004141"/>
    </source>
</evidence>
<dbReference type="Pfam" id="PF05653">
    <property type="entry name" value="Mg_trans_NIPA"/>
    <property type="match status" value="1"/>
</dbReference>
<evidence type="ECO:0000313" key="8">
    <source>
        <dbReference type="Proteomes" id="UP000800041"/>
    </source>
</evidence>
<feature type="compositionally biased region" description="Basic and acidic residues" evidence="5">
    <location>
        <begin position="411"/>
        <end position="427"/>
    </location>
</feature>
<dbReference type="GO" id="GO:0016020">
    <property type="term" value="C:membrane"/>
    <property type="evidence" value="ECO:0007669"/>
    <property type="project" value="UniProtKB-SubCell"/>
</dbReference>
<evidence type="ECO:0000256" key="4">
    <source>
        <dbReference type="ARBA" id="ARBA00023136"/>
    </source>
</evidence>
<evidence type="ECO:0000256" key="3">
    <source>
        <dbReference type="ARBA" id="ARBA00022989"/>
    </source>
</evidence>
<accession>A0A6G1GZY4</accession>
<dbReference type="SUPFAM" id="SSF103481">
    <property type="entry name" value="Multidrug resistance efflux transporter EmrE"/>
    <property type="match status" value="1"/>
</dbReference>
<dbReference type="Proteomes" id="UP000800041">
    <property type="component" value="Unassembled WGS sequence"/>
</dbReference>
<feature type="transmembrane region" description="Helical" evidence="6">
    <location>
        <begin position="212"/>
        <end position="229"/>
    </location>
</feature>
<reference evidence="7" key="1">
    <citation type="journal article" date="2020" name="Stud. Mycol.">
        <title>101 Dothideomycetes genomes: a test case for predicting lifestyles and emergence of pathogens.</title>
        <authorList>
            <person name="Haridas S."/>
            <person name="Albert R."/>
            <person name="Binder M."/>
            <person name="Bloem J."/>
            <person name="Labutti K."/>
            <person name="Salamov A."/>
            <person name="Andreopoulos B."/>
            <person name="Baker S."/>
            <person name="Barry K."/>
            <person name="Bills G."/>
            <person name="Bluhm B."/>
            <person name="Cannon C."/>
            <person name="Castanera R."/>
            <person name="Culley D."/>
            <person name="Daum C."/>
            <person name="Ezra D."/>
            <person name="Gonzalez J."/>
            <person name="Henrissat B."/>
            <person name="Kuo A."/>
            <person name="Liang C."/>
            <person name="Lipzen A."/>
            <person name="Lutzoni F."/>
            <person name="Magnuson J."/>
            <person name="Mondo S."/>
            <person name="Nolan M."/>
            <person name="Ohm R."/>
            <person name="Pangilinan J."/>
            <person name="Park H.-J."/>
            <person name="Ramirez L."/>
            <person name="Alfaro M."/>
            <person name="Sun H."/>
            <person name="Tritt A."/>
            <person name="Yoshinaga Y."/>
            <person name="Zwiers L.-H."/>
            <person name="Turgeon B."/>
            <person name="Goodwin S."/>
            <person name="Spatafora J."/>
            <person name="Crous P."/>
            <person name="Grigoriev I."/>
        </authorList>
    </citation>
    <scope>NUCLEOTIDE SEQUENCE</scope>
    <source>
        <strain evidence="7">CBS 113979</strain>
    </source>
</reference>
<feature type="transmembrane region" description="Helical" evidence="6">
    <location>
        <begin position="273"/>
        <end position="291"/>
    </location>
</feature>